<dbReference type="Pfam" id="PF11827">
    <property type="entry name" value="DUF3347"/>
    <property type="match status" value="1"/>
</dbReference>
<accession>A0AAT9GKT7</accession>
<feature type="coiled-coil region" evidence="1">
    <location>
        <begin position="23"/>
        <end position="62"/>
    </location>
</feature>
<evidence type="ECO:0000259" key="2">
    <source>
        <dbReference type="Pfam" id="PF11827"/>
    </source>
</evidence>
<reference evidence="3" key="1">
    <citation type="submission" date="2024-02" db="EMBL/GenBank/DDBJ databases">
        <title>Sediminibacterium planktonica sp. nov. and Sediminibacterium longus sp. nov., isolated from surface lake and river water.</title>
        <authorList>
            <person name="Watanabe K."/>
            <person name="Takemine S."/>
            <person name="Ishii Y."/>
            <person name="Ogata Y."/>
            <person name="Shindo C."/>
            <person name="Suda W."/>
        </authorList>
    </citation>
    <scope>NUCLEOTIDE SEQUENCE</scope>
    <source>
        <strain evidence="3">KACHI17</strain>
    </source>
</reference>
<evidence type="ECO:0000256" key="1">
    <source>
        <dbReference type="SAM" id="Coils"/>
    </source>
</evidence>
<protein>
    <recommendedName>
        <fullName evidence="2">DUF3347 domain-containing protein</fullName>
    </recommendedName>
</protein>
<dbReference type="AlphaFoldDB" id="A0AAT9GKT7"/>
<gene>
    <name evidence="3" type="ORF">KACHI17_20850</name>
</gene>
<name>A0AAT9GKT7_9BACT</name>
<dbReference type="RefSeq" id="WP_353548842.1">
    <property type="nucleotide sequence ID" value="NZ_AP029612.1"/>
</dbReference>
<proteinExistence type="predicted"/>
<sequence>MKQLLIIIMLLISKMGIGQTASLQELLRQYLDLKNQLVESNAANAQKSATVLNGKIENLSAQALSEKEAKAFSSLKDVLNKHAKELSSQSDLAKQRVAFAALSQPMIDLFKIVSVKESSLYVDYCPMKKAYWLSTEKTIRNPYYGNAMLSCGSIKETIKE</sequence>
<dbReference type="EMBL" id="AP029612">
    <property type="protein sequence ID" value="BFG71204.1"/>
    <property type="molecule type" value="Genomic_DNA"/>
</dbReference>
<evidence type="ECO:0000313" key="3">
    <source>
        <dbReference type="EMBL" id="BFG71204.1"/>
    </source>
</evidence>
<organism evidence="3">
    <name type="scientific">Sediminibacterium sp. KACHI17</name>
    <dbReference type="NCBI Taxonomy" id="1751071"/>
    <lineage>
        <taxon>Bacteria</taxon>
        <taxon>Pseudomonadati</taxon>
        <taxon>Bacteroidota</taxon>
        <taxon>Chitinophagia</taxon>
        <taxon>Chitinophagales</taxon>
        <taxon>Chitinophagaceae</taxon>
        <taxon>Sediminibacterium</taxon>
    </lineage>
</organism>
<keyword evidence="1" id="KW-0175">Coiled coil</keyword>
<dbReference type="InterPro" id="IPR021782">
    <property type="entry name" value="DUF3347"/>
</dbReference>
<feature type="domain" description="DUF3347" evidence="2">
    <location>
        <begin position="27"/>
        <end position="117"/>
    </location>
</feature>